<dbReference type="EMBL" id="RWGY01000007">
    <property type="protein sequence ID" value="TVU41294.1"/>
    <property type="molecule type" value="Genomic_DNA"/>
</dbReference>
<feature type="non-terminal residue" evidence="2">
    <location>
        <position position="1"/>
    </location>
</feature>
<evidence type="ECO:0000313" key="2">
    <source>
        <dbReference type="EMBL" id="TVU41294.1"/>
    </source>
</evidence>
<keyword evidence="3" id="KW-1185">Reference proteome</keyword>
<organism evidence="2 3">
    <name type="scientific">Eragrostis curvula</name>
    <name type="common">weeping love grass</name>
    <dbReference type="NCBI Taxonomy" id="38414"/>
    <lineage>
        <taxon>Eukaryota</taxon>
        <taxon>Viridiplantae</taxon>
        <taxon>Streptophyta</taxon>
        <taxon>Embryophyta</taxon>
        <taxon>Tracheophyta</taxon>
        <taxon>Spermatophyta</taxon>
        <taxon>Magnoliopsida</taxon>
        <taxon>Liliopsida</taxon>
        <taxon>Poales</taxon>
        <taxon>Poaceae</taxon>
        <taxon>PACMAD clade</taxon>
        <taxon>Chloridoideae</taxon>
        <taxon>Eragrostideae</taxon>
        <taxon>Eragrostidinae</taxon>
        <taxon>Eragrostis</taxon>
    </lineage>
</organism>
<dbReference type="Gramene" id="TVU41294">
    <property type="protein sequence ID" value="TVU41294"/>
    <property type="gene ID" value="EJB05_14799"/>
</dbReference>
<dbReference type="Pfam" id="PF12937">
    <property type="entry name" value="F-box-like"/>
    <property type="match status" value="1"/>
</dbReference>
<dbReference type="PANTHER" id="PTHR32133">
    <property type="entry name" value="OS07G0120400 PROTEIN"/>
    <property type="match status" value="1"/>
</dbReference>
<proteinExistence type="predicted"/>
<dbReference type="AlphaFoldDB" id="A0A5J9W199"/>
<protein>
    <recommendedName>
        <fullName evidence="1">F-box domain-containing protein</fullName>
    </recommendedName>
</protein>
<reference evidence="2 3" key="1">
    <citation type="journal article" date="2019" name="Sci. Rep.">
        <title>A high-quality genome of Eragrostis curvula grass provides insights into Poaceae evolution and supports new strategies to enhance forage quality.</title>
        <authorList>
            <person name="Carballo J."/>
            <person name="Santos B.A.C.M."/>
            <person name="Zappacosta D."/>
            <person name="Garbus I."/>
            <person name="Selva J.P."/>
            <person name="Gallo C.A."/>
            <person name="Diaz A."/>
            <person name="Albertini E."/>
            <person name="Caccamo M."/>
            <person name="Echenique V."/>
        </authorList>
    </citation>
    <scope>NUCLEOTIDE SEQUENCE [LARGE SCALE GENOMIC DNA]</scope>
    <source>
        <strain evidence="3">cv. Victoria</strain>
        <tissue evidence="2">Leaf</tissue>
    </source>
</reference>
<sequence length="235" mass="26728">MAPPPPSLVEELVEEILLCTPLDEPERLVHAALVCKAWCSLVSDPGFRRRFCERHRSRATVLGFLRNFAKKRDIMTTYFIPTCSFRPRHDALRGWRVIDCRHGRVLLLSERGQSTSKCWYFSLAVWDPITGNQRNLPRVPCTDGTWRAAVLCAAKCDHLDCHRGPFLVVVMATYNDGMTSAYVYSSESDAWDEPTFAQHQICLLEEGRGAHAGNALYFIRSIRRMTLHLVMACIG</sequence>
<dbReference type="SUPFAM" id="SSF81383">
    <property type="entry name" value="F-box domain"/>
    <property type="match status" value="1"/>
</dbReference>
<gene>
    <name evidence="2" type="ORF">EJB05_14799</name>
</gene>
<dbReference type="Proteomes" id="UP000324897">
    <property type="component" value="Chromosome 4"/>
</dbReference>
<feature type="domain" description="F-box" evidence="1">
    <location>
        <begin position="11"/>
        <end position="53"/>
    </location>
</feature>
<evidence type="ECO:0000259" key="1">
    <source>
        <dbReference type="Pfam" id="PF12937"/>
    </source>
</evidence>
<evidence type="ECO:0000313" key="3">
    <source>
        <dbReference type="Proteomes" id="UP000324897"/>
    </source>
</evidence>
<dbReference type="InterPro" id="IPR036047">
    <property type="entry name" value="F-box-like_dom_sf"/>
</dbReference>
<dbReference type="InterPro" id="IPR001810">
    <property type="entry name" value="F-box_dom"/>
</dbReference>
<dbReference type="PANTHER" id="PTHR32133:SF386">
    <property type="entry name" value="F-BOX DOMAIN-CONTAINING PROTEIN"/>
    <property type="match status" value="1"/>
</dbReference>
<name>A0A5J9W199_9POAL</name>
<comment type="caution">
    <text evidence="2">The sequence shown here is derived from an EMBL/GenBank/DDBJ whole genome shotgun (WGS) entry which is preliminary data.</text>
</comment>
<dbReference type="Gene3D" id="1.20.1280.50">
    <property type="match status" value="1"/>
</dbReference>
<accession>A0A5J9W199</accession>